<feature type="chain" id="PRO_5013380866" evidence="1">
    <location>
        <begin position="24"/>
        <end position="286"/>
    </location>
</feature>
<feature type="signal peptide" evidence="1">
    <location>
        <begin position="1"/>
        <end position="23"/>
    </location>
</feature>
<reference evidence="3 5" key="2">
    <citation type="submission" date="2023-11" db="EMBL/GenBank/DDBJ databases">
        <title>MicrobeMod: A computational toolkit for identifying prokaryotic methylation and restriction-modification with nanopore sequencing.</title>
        <authorList>
            <person name="Crits-Christoph A."/>
            <person name="Kang S.C."/>
            <person name="Lee H."/>
            <person name="Ostrov N."/>
        </authorList>
    </citation>
    <scope>NUCLEOTIDE SEQUENCE [LARGE SCALE GENOMIC DNA]</scope>
    <source>
        <strain evidence="3 5">ATCC 23090</strain>
    </source>
</reference>
<dbReference type="PANTHER" id="PTHR39335:SF1">
    <property type="entry name" value="BLL4220 PROTEIN"/>
    <property type="match status" value="1"/>
</dbReference>
<dbReference type="PROSITE" id="PS51257">
    <property type="entry name" value="PROKAR_LIPOPROTEIN"/>
    <property type="match status" value="1"/>
</dbReference>
<dbReference type="Proteomes" id="UP001326715">
    <property type="component" value="Chromosome"/>
</dbReference>
<dbReference type="EMBL" id="FPIZ01000010">
    <property type="protein sequence ID" value="SFW66310.1"/>
    <property type="molecule type" value="Genomic_DNA"/>
</dbReference>
<dbReference type="EMBL" id="CP140154">
    <property type="protein sequence ID" value="WQG90041.1"/>
    <property type="molecule type" value="Genomic_DNA"/>
</dbReference>
<sequence length="286" mass="31220">MKSKTSILIAVAAISCAFLTSCSKDDNKDTNNPETSVAKVQVSTDATLGKVLTDSAGRTLYFFTKDAGDTSTCTGGCLAVWPVFYNADLALKDTSLHTADFGTITRKDGAKQTTYKGWPLYYYVKDTLPKLTLGEKVGTVWYVAKPDYTVMLVNAQLVGADGANYTSTYTKGDEITQYVTDAWGRTLYAFSPDKFKKNTFTNADFTNNPTWPVYESDAFKFAPSLLAKTDFDTIHVSGHVQLTFKGWPLYYFGADAKTRGKNKGVSVPGPGIWPVVNKNSTTAPLP</sequence>
<protein>
    <submittedName>
        <fullName evidence="2">Predicted lipoprotein with conserved Yx(FWY)xxD motif</fullName>
    </submittedName>
</protein>
<evidence type="ECO:0000313" key="3">
    <source>
        <dbReference type="EMBL" id="WQG90041.1"/>
    </source>
</evidence>
<dbReference type="PANTHER" id="PTHR39335">
    <property type="entry name" value="BLL4220 PROTEIN"/>
    <property type="match status" value="1"/>
</dbReference>
<reference evidence="2 4" key="1">
    <citation type="submission" date="2016-11" db="EMBL/GenBank/DDBJ databases">
        <authorList>
            <person name="Jaros S."/>
            <person name="Januszkiewicz K."/>
            <person name="Wedrychowicz H."/>
        </authorList>
    </citation>
    <scope>NUCLEOTIDE SEQUENCE [LARGE SCALE GENOMIC DNA]</scope>
    <source>
        <strain evidence="2 4">DSM 784</strain>
    </source>
</reference>
<name>A0A1K1R3Z1_9BACT</name>
<keyword evidence="1" id="KW-0732">Signal</keyword>
<dbReference type="STRING" id="1004.SAMN05661012_03305"/>
<dbReference type="Pfam" id="PF03640">
    <property type="entry name" value="Lipoprotein_15"/>
    <property type="match status" value="3"/>
</dbReference>
<dbReference type="OrthoDB" id="597632at2"/>
<accession>A0A1K1R3Z1</accession>
<evidence type="ECO:0000313" key="5">
    <source>
        <dbReference type="Proteomes" id="UP001326715"/>
    </source>
</evidence>
<evidence type="ECO:0000313" key="4">
    <source>
        <dbReference type="Proteomes" id="UP000183788"/>
    </source>
</evidence>
<keyword evidence="2" id="KW-0449">Lipoprotein</keyword>
<dbReference type="AlphaFoldDB" id="A0A1K1R3Z1"/>
<dbReference type="InterPro" id="IPR005297">
    <property type="entry name" value="Lipoprotein_repeat"/>
</dbReference>
<keyword evidence="5" id="KW-1185">Reference proteome</keyword>
<proteinExistence type="predicted"/>
<evidence type="ECO:0000313" key="2">
    <source>
        <dbReference type="EMBL" id="SFW66310.1"/>
    </source>
</evidence>
<organism evidence="2 4">
    <name type="scientific">Chitinophaga sancti</name>
    <dbReference type="NCBI Taxonomy" id="1004"/>
    <lineage>
        <taxon>Bacteria</taxon>
        <taxon>Pseudomonadati</taxon>
        <taxon>Bacteroidota</taxon>
        <taxon>Chitinophagia</taxon>
        <taxon>Chitinophagales</taxon>
        <taxon>Chitinophagaceae</taxon>
        <taxon>Chitinophaga</taxon>
    </lineage>
</organism>
<dbReference type="Proteomes" id="UP000183788">
    <property type="component" value="Unassembled WGS sequence"/>
</dbReference>
<gene>
    <name evidence="2" type="ORF">SAMN05661012_03305</name>
    <name evidence="3" type="ORF">SR876_00920</name>
</gene>
<dbReference type="GO" id="GO:0043448">
    <property type="term" value="P:alkane catabolic process"/>
    <property type="evidence" value="ECO:0007669"/>
    <property type="project" value="TreeGrafter"/>
</dbReference>
<dbReference type="RefSeq" id="WP_072362336.1">
    <property type="nucleotide sequence ID" value="NZ_CP139972.1"/>
</dbReference>
<evidence type="ECO:0000256" key="1">
    <source>
        <dbReference type="SAM" id="SignalP"/>
    </source>
</evidence>